<protein>
    <recommendedName>
        <fullName evidence="1">RNase III domain-containing protein</fullName>
    </recommendedName>
</protein>
<proteinExistence type="predicted"/>
<evidence type="ECO:0000313" key="2">
    <source>
        <dbReference type="EMBL" id="KAB8067190.1"/>
    </source>
</evidence>
<dbReference type="OrthoDB" id="67027at2759"/>
<dbReference type="Proteomes" id="UP000326565">
    <property type="component" value="Unassembled WGS sequence"/>
</dbReference>
<gene>
    <name evidence="2" type="ORF">BDV29DRAFT_196630</name>
</gene>
<dbReference type="PROSITE" id="PS50142">
    <property type="entry name" value="RNASE_3_2"/>
    <property type="match status" value="1"/>
</dbReference>
<dbReference type="Gene3D" id="1.10.1520.10">
    <property type="entry name" value="Ribonuclease III domain"/>
    <property type="match status" value="1"/>
</dbReference>
<feature type="domain" description="RNase III" evidence="1">
    <location>
        <begin position="7"/>
        <end position="61"/>
    </location>
</feature>
<dbReference type="EMBL" id="ML732541">
    <property type="protein sequence ID" value="KAB8067190.1"/>
    <property type="molecule type" value="Genomic_DNA"/>
</dbReference>
<dbReference type="AlphaFoldDB" id="A0A5N5WJ19"/>
<organism evidence="2 3">
    <name type="scientific">Aspergillus leporis</name>
    <dbReference type="NCBI Taxonomy" id="41062"/>
    <lineage>
        <taxon>Eukaryota</taxon>
        <taxon>Fungi</taxon>
        <taxon>Dikarya</taxon>
        <taxon>Ascomycota</taxon>
        <taxon>Pezizomycotina</taxon>
        <taxon>Eurotiomycetes</taxon>
        <taxon>Eurotiomycetidae</taxon>
        <taxon>Eurotiales</taxon>
        <taxon>Aspergillaceae</taxon>
        <taxon>Aspergillus</taxon>
        <taxon>Aspergillus subgen. Circumdati</taxon>
    </lineage>
</organism>
<evidence type="ECO:0000313" key="3">
    <source>
        <dbReference type="Proteomes" id="UP000326565"/>
    </source>
</evidence>
<dbReference type="GO" id="GO:0004525">
    <property type="term" value="F:ribonuclease III activity"/>
    <property type="evidence" value="ECO:0007669"/>
    <property type="project" value="InterPro"/>
</dbReference>
<dbReference type="InterPro" id="IPR000999">
    <property type="entry name" value="RNase_III_dom"/>
</dbReference>
<evidence type="ECO:0000259" key="1">
    <source>
        <dbReference type="PROSITE" id="PS50142"/>
    </source>
</evidence>
<name>A0A5N5WJ19_9EURO</name>
<dbReference type="SUPFAM" id="SSF69065">
    <property type="entry name" value="RNase III domain-like"/>
    <property type="match status" value="1"/>
</dbReference>
<dbReference type="InterPro" id="IPR036389">
    <property type="entry name" value="RNase_III_sf"/>
</dbReference>
<dbReference type="GO" id="GO:0006396">
    <property type="term" value="P:RNA processing"/>
    <property type="evidence" value="ECO:0007669"/>
    <property type="project" value="InterPro"/>
</dbReference>
<sequence>MATRQDARFVQERLGYQFKDEAILCLALTAAGKGGMEDGANKRGNGRLAYLGNFLMQFLLAWIGFDDDRNRAESFTLATQFNSADHCARVAERAELDRCLKYHIRSGSKSAVVLRKALNAIMAAIFVDSRDINQVLAALTNLGLFGHDDFCVDPRLLSSSQTTAVASFPQVVLANNFQLEAESSLAKEREHVAQGNPEPETLISAAIGTEVNNAAAMIPSTAAVQLDEVGGLVEQLNWELTDFLYQPLESLNTYSPSKEFFDNLVVPDMPLNLEIGLSSAHNGIFHRQTNISELETQDKRDGVHVQKKRRYGPAADSSRVVGDNSGDRCYTWLSQYLAEERERCGLYQHSPPEETFFPEHVQKRIQALGKKNLDILLKFQVMTANSNAIATLCEFVWSYQTECDFRHWQITPAISPQTRFNVIKELDKKVALYGLLRRYHALHLYLDCVPANGRATADFINTNPSNFQHKNKAGNSGYNAKSEVTLVMMRQIYPDIDSSSVEYKSRYRAVSKLQTLGRRYLSFADRFGKGVLGLLPLSNLTNSDNMYIPLTFHPTLLDTDKLTEIRIILLPDSVFSQFLDIFDESQGNLLRKFSDAAFCVLKPLLYSTFHGPVLSHIGTYRAEDIIGCPKGSDELLKILM</sequence>
<keyword evidence="3" id="KW-1185">Reference proteome</keyword>
<accession>A0A5N5WJ19</accession>
<reference evidence="2 3" key="1">
    <citation type="submission" date="2019-04" db="EMBL/GenBank/DDBJ databases">
        <title>Friends and foes A comparative genomics study of 23 Aspergillus species from section Flavi.</title>
        <authorList>
            <consortium name="DOE Joint Genome Institute"/>
            <person name="Kjaerbolling I."/>
            <person name="Vesth T."/>
            <person name="Frisvad J.C."/>
            <person name="Nybo J.L."/>
            <person name="Theobald S."/>
            <person name="Kildgaard S."/>
            <person name="Isbrandt T."/>
            <person name="Kuo A."/>
            <person name="Sato A."/>
            <person name="Lyhne E.K."/>
            <person name="Kogle M.E."/>
            <person name="Wiebenga A."/>
            <person name="Kun R.S."/>
            <person name="Lubbers R.J."/>
            <person name="Makela M.R."/>
            <person name="Barry K."/>
            <person name="Chovatia M."/>
            <person name="Clum A."/>
            <person name="Daum C."/>
            <person name="Haridas S."/>
            <person name="He G."/>
            <person name="LaButti K."/>
            <person name="Lipzen A."/>
            <person name="Mondo S."/>
            <person name="Riley R."/>
            <person name="Salamov A."/>
            <person name="Simmons B.A."/>
            <person name="Magnuson J.K."/>
            <person name="Henrissat B."/>
            <person name="Mortensen U.H."/>
            <person name="Larsen T.O."/>
            <person name="Devries R.P."/>
            <person name="Grigoriev I.V."/>
            <person name="Machida M."/>
            <person name="Baker S.E."/>
            <person name="Andersen M.R."/>
        </authorList>
    </citation>
    <scope>NUCLEOTIDE SEQUENCE [LARGE SCALE GENOMIC DNA]</scope>
    <source>
        <strain evidence="2 3">CBS 151.66</strain>
    </source>
</reference>